<protein>
    <submittedName>
        <fullName evidence="4">M1 family metallopeptidase</fullName>
    </submittedName>
</protein>
<dbReference type="CDD" id="cd09604">
    <property type="entry name" value="M1_APN_like"/>
    <property type="match status" value="1"/>
</dbReference>
<dbReference type="PANTHER" id="PTHR11533">
    <property type="entry name" value="PROTEASE M1 ZINC METALLOPROTEASE"/>
    <property type="match status" value="1"/>
</dbReference>
<feature type="region of interest" description="Disordered" evidence="1">
    <location>
        <begin position="746"/>
        <end position="785"/>
    </location>
</feature>
<dbReference type="PANTHER" id="PTHR11533:SF174">
    <property type="entry name" value="PUROMYCIN-SENSITIVE AMINOPEPTIDASE-RELATED"/>
    <property type="match status" value="1"/>
</dbReference>
<comment type="caution">
    <text evidence="4">The sequence shown here is derived from an EMBL/GenBank/DDBJ whole genome shotgun (WGS) entry which is preliminary data.</text>
</comment>
<dbReference type="Proteomes" id="UP000321039">
    <property type="component" value="Unassembled WGS sequence"/>
</dbReference>
<sequence length="785" mass="90780">MRLKFIDFLVLSLFTLASGTVAAATSPATGPEKFAQLEYLLDTPTETRLASGAPGPTYWQQRADYRIDVTLDDRGQRILGSETITYYNQSPHTLRYLWLQLDQNRFRPDSDDMLSRTAPDFAHFPYGSLANLLTRSEFDGGVDIKAVRSEGGDALEHTINKTMLRVELPQPLAAGEQFVFSVDWEHNIIDATETGARGGYEYFEEDENYLYEIAQWYPRMAAYTDYQGWQNKQFLGNGEFTLELGTFDVAITVPADHIVAATGVLQNPKEVLSKKQLSRYEAAQESTEQRFVVTPEEAKKNEGSRTSVAKTWRFRAENVRDFAFASSRKFIWDARMAPSGSREVLAMSFYPNEAEPLWSQYSTPSIAHTIDVYSRYTFEYPYPTAISVNGPVGGMEYPMISFNKPRPYKDGTYWDVRQKPEDKTWERSKYGLISVIIHEVGHNYFPMVVNSDERQWTWMDEGLNTFLQFITEQAWEEEYPSRRGEPEKIVEYMISAPQTPIMTNSESIYQFGNNAYAKPATALNILRESIMGRDLFDYAFQEYARRWKFKRPTPADFFRTMEDASAVDLDWFWRGWFYGTEYVDVAVDNIALYQLDTRDPDVEKPWQKAEKDKLEPTLSEQRNADAETLVQRYPKLRDFYTESDEFSVTPWDYAQFEQLQQSLTDREKALLNADKNFYTVTFSNIGGLVTPLPLRITYADGKVEELQIPAEIWRRNAEQVTKLFITGKEITGIEFDPYRSTADADAANNAWPRKPKTSRFQLFKEKEDPNPMRRGNKEQWEQPIL</sequence>
<keyword evidence="5" id="KW-1185">Reference proteome</keyword>
<accession>A0A5C9A7X4</accession>
<keyword evidence="2" id="KW-0732">Signal</keyword>
<proteinExistence type="predicted"/>
<feature type="compositionally biased region" description="Basic and acidic residues" evidence="1">
    <location>
        <begin position="762"/>
        <end position="785"/>
    </location>
</feature>
<feature type="signal peptide" evidence="2">
    <location>
        <begin position="1"/>
        <end position="23"/>
    </location>
</feature>
<dbReference type="AlphaFoldDB" id="A0A5C9A7X4"/>
<reference evidence="4 5" key="1">
    <citation type="submission" date="2019-08" db="EMBL/GenBank/DDBJ databases">
        <title>Parahaliea maris sp. nov., isolated from the surface seawater.</title>
        <authorList>
            <person name="Liu Y."/>
        </authorList>
    </citation>
    <scope>NUCLEOTIDE SEQUENCE [LARGE SCALE GENOMIC DNA]</scope>
    <source>
        <strain evidence="4 5">HSLHS9</strain>
    </source>
</reference>
<evidence type="ECO:0000256" key="1">
    <source>
        <dbReference type="SAM" id="MobiDB-lite"/>
    </source>
</evidence>
<evidence type="ECO:0000313" key="5">
    <source>
        <dbReference type="Proteomes" id="UP000321039"/>
    </source>
</evidence>
<dbReference type="Gene3D" id="1.10.390.10">
    <property type="entry name" value="Neutral Protease Domain 2"/>
    <property type="match status" value="1"/>
</dbReference>
<dbReference type="GO" id="GO:0070006">
    <property type="term" value="F:metalloaminopeptidase activity"/>
    <property type="evidence" value="ECO:0007669"/>
    <property type="project" value="TreeGrafter"/>
</dbReference>
<dbReference type="GO" id="GO:0005737">
    <property type="term" value="C:cytoplasm"/>
    <property type="evidence" value="ECO:0007669"/>
    <property type="project" value="TreeGrafter"/>
</dbReference>
<evidence type="ECO:0000259" key="3">
    <source>
        <dbReference type="Pfam" id="PF01433"/>
    </source>
</evidence>
<dbReference type="InterPro" id="IPR014782">
    <property type="entry name" value="Peptidase_M1_dom"/>
</dbReference>
<dbReference type="GO" id="GO:0008270">
    <property type="term" value="F:zinc ion binding"/>
    <property type="evidence" value="ECO:0007669"/>
    <property type="project" value="InterPro"/>
</dbReference>
<dbReference type="GO" id="GO:0042277">
    <property type="term" value="F:peptide binding"/>
    <property type="evidence" value="ECO:0007669"/>
    <property type="project" value="TreeGrafter"/>
</dbReference>
<name>A0A5C9A7X4_9GAMM</name>
<organism evidence="4 5">
    <name type="scientific">Parahaliea maris</name>
    <dbReference type="NCBI Taxonomy" id="2716870"/>
    <lineage>
        <taxon>Bacteria</taxon>
        <taxon>Pseudomonadati</taxon>
        <taxon>Pseudomonadota</taxon>
        <taxon>Gammaproteobacteria</taxon>
        <taxon>Cellvibrionales</taxon>
        <taxon>Halieaceae</taxon>
        <taxon>Parahaliea</taxon>
    </lineage>
</organism>
<dbReference type="EMBL" id="VRZA01000002">
    <property type="protein sequence ID" value="TXS95770.1"/>
    <property type="molecule type" value="Genomic_DNA"/>
</dbReference>
<dbReference type="Pfam" id="PF01433">
    <property type="entry name" value="Peptidase_M1"/>
    <property type="match status" value="1"/>
</dbReference>
<dbReference type="GO" id="GO:0005615">
    <property type="term" value="C:extracellular space"/>
    <property type="evidence" value="ECO:0007669"/>
    <property type="project" value="TreeGrafter"/>
</dbReference>
<dbReference type="GO" id="GO:0043171">
    <property type="term" value="P:peptide catabolic process"/>
    <property type="evidence" value="ECO:0007669"/>
    <property type="project" value="TreeGrafter"/>
</dbReference>
<feature type="domain" description="Peptidase M1 membrane alanine aminopeptidase" evidence="3">
    <location>
        <begin position="424"/>
        <end position="576"/>
    </location>
</feature>
<evidence type="ECO:0000256" key="2">
    <source>
        <dbReference type="SAM" id="SignalP"/>
    </source>
</evidence>
<dbReference type="SUPFAM" id="SSF55486">
    <property type="entry name" value="Metalloproteases ('zincins'), catalytic domain"/>
    <property type="match status" value="1"/>
</dbReference>
<feature type="chain" id="PRO_5022909031" evidence="2">
    <location>
        <begin position="24"/>
        <end position="785"/>
    </location>
</feature>
<dbReference type="GO" id="GO:0016020">
    <property type="term" value="C:membrane"/>
    <property type="evidence" value="ECO:0007669"/>
    <property type="project" value="TreeGrafter"/>
</dbReference>
<dbReference type="InterPro" id="IPR027268">
    <property type="entry name" value="Peptidase_M4/M1_CTD_sf"/>
</dbReference>
<evidence type="ECO:0000313" key="4">
    <source>
        <dbReference type="EMBL" id="TXS95770.1"/>
    </source>
</evidence>
<dbReference type="RefSeq" id="WP_148067779.1">
    <property type="nucleotide sequence ID" value="NZ_VRZA01000002.1"/>
</dbReference>
<dbReference type="InterPro" id="IPR050344">
    <property type="entry name" value="Peptidase_M1_aminopeptidases"/>
</dbReference>
<gene>
    <name evidence="4" type="ORF">FV139_07855</name>
</gene>